<dbReference type="Proteomes" id="UP001497453">
    <property type="component" value="Chromosome 11"/>
</dbReference>
<name>A0ABP1CXM5_9APHY</name>
<organism evidence="2 3">
    <name type="scientific">Somion occarium</name>
    <dbReference type="NCBI Taxonomy" id="3059160"/>
    <lineage>
        <taxon>Eukaryota</taxon>
        <taxon>Fungi</taxon>
        <taxon>Dikarya</taxon>
        <taxon>Basidiomycota</taxon>
        <taxon>Agaricomycotina</taxon>
        <taxon>Agaricomycetes</taxon>
        <taxon>Polyporales</taxon>
        <taxon>Cerrenaceae</taxon>
        <taxon>Somion</taxon>
    </lineage>
</organism>
<feature type="region of interest" description="Disordered" evidence="1">
    <location>
        <begin position="1"/>
        <end position="30"/>
    </location>
</feature>
<gene>
    <name evidence="2" type="ORF">GFSPODELE1_LOCUS2701</name>
</gene>
<evidence type="ECO:0000313" key="2">
    <source>
        <dbReference type="EMBL" id="CAL1699488.1"/>
    </source>
</evidence>
<evidence type="ECO:0000313" key="3">
    <source>
        <dbReference type="Proteomes" id="UP001497453"/>
    </source>
</evidence>
<reference evidence="3" key="1">
    <citation type="submission" date="2024-04" db="EMBL/GenBank/DDBJ databases">
        <authorList>
            <person name="Shaw F."/>
            <person name="Minotto A."/>
        </authorList>
    </citation>
    <scope>NUCLEOTIDE SEQUENCE [LARGE SCALE GENOMIC DNA]</scope>
</reference>
<protein>
    <submittedName>
        <fullName evidence="2">Uncharacterized protein</fullName>
    </submittedName>
</protein>
<evidence type="ECO:0000256" key="1">
    <source>
        <dbReference type="SAM" id="MobiDB-lite"/>
    </source>
</evidence>
<accession>A0ABP1CXM5</accession>
<keyword evidence="3" id="KW-1185">Reference proteome</keyword>
<feature type="region of interest" description="Disordered" evidence="1">
    <location>
        <begin position="48"/>
        <end position="69"/>
    </location>
</feature>
<proteinExistence type="predicted"/>
<feature type="compositionally biased region" description="Polar residues" evidence="1">
    <location>
        <begin position="54"/>
        <end position="63"/>
    </location>
</feature>
<sequence>MNISSSASPPPSPLQSQFPSQNASSQKSSHLRFPHVADILVKLGRTRKSHHIESTSGEPQTHPSLAREGVTSVRKVPLDTAENFVCRDGVDVIKLLRATRASLLEDAEAIGANALVDEQWFCTVCGPRHRRDGSFRVHIRYSANAVRSEVADPQRPVALENARGVPGLMTVVSRDE</sequence>
<dbReference type="EMBL" id="OZ037954">
    <property type="protein sequence ID" value="CAL1699488.1"/>
    <property type="molecule type" value="Genomic_DNA"/>
</dbReference>